<feature type="transmembrane region" description="Helical" evidence="6">
    <location>
        <begin position="177"/>
        <end position="197"/>
    </location>
</feature>
<keyword evidence="3 6" id="KW-0812">Transmembrane</keyword>
<feature type="transmembrane region" description="Helical" evidence="6">
    <location>
        <begin position="122"/>
        <end position="138"/>
    </location>
</feature>
<feature type="transmembrane region" description="Helical" evidence="6">
    <location>
        <begin position="237"/>
        <end position="256"/>
    </location>
</feature>
<organism evidence="8 9">
    <name type="scientific">Phytoactinopolyspora alkaliphila</name>
    <dbReference type="NCBI Taxonomy" id="1783498"/>
    <lineage>
        <taxon>Bacteria</taxon>
        <taxon>Bacillati</taxon>
        <taxon>Actinomycetota</taxon>
        <taxon>Actinomycetes</taxon>
        <taxon>Jiangellales</taxon>
        <taxon>Jiangellaceae</taxon>
        <taxon>Phytoactinopolyspora</taxon>
    </lineage>
</organism>
<dbReference type="PANTHER" id="PTHR32322">
    <property type="entry name" value="INNER MEMBRANE TRANSPORTER"/>
    <property type="match status" value="1"/>
</dbReference>
<proteinExistence type="inferred from homology"/>
<evidence type="ECO:0000256" key="1">
    <source>
        <dbReference type="ARBA" id="ARBA00004141"/>
    </source>
</evidence>
<dbReference type="InterPro" id="IPR000620">
    <property type="entry name" value="EamA_dom"/>
</dbReference>
<feature type="transmembrane region" description="Helical" evidence="6">
    <location>
        <begin position="144"/>
        <end position="165"/>
    </location>
</feature>
<evidence type="ECO:0000256" key="2">
    <source>
        <dbReference type="ARBA" id="ARBA00007362"/>
    </source>
</evidence>
<keyword evidence="5 6" id="KW-0472">Membrane</keyword>
<evidence type="ECO:0000256" key="3">
    <source>
        <dbReference type="ARBA" id="ARBA00022692"/>
    </source>
</evidence>
<dbReference type="InterPro" id="IPR037185">
    <property type="entry name" value="EmrE-like"/>
</dbReference>
<keyword evidence="9" id="KW-1185">Reference proteome</keyword>
<dbReference type="InterPro" id="IPR050638">
    <property type="entry name" value="AA-Vitamin_Transporters"/>
</dbReference>
<feature type="transmembrane region" description="Helical" evidence="6">
    <location>
        <begin position="64"/>
        <end position="85"/>
    </location>
</feature>
<reference evidence="8 9" key="1">
    <citation type="submission" date="2020-02" db="EMBL/GenBank/DDBJ databases">
        <authorList>
            <person name="Li X.-J."/>
            <person name="Feng X.-M."/>
        </authorList>
    </citation>
    <scope>NUCLEOTIDE SEQUENCE [LARGE SCALE GENOMIC DNA]</scope>
    <source>
        <strain evidence="8 9">CGMCC 4.7225</strain>
    </source>
</reference>
<protein>
    <submittedName>
        <fullName evidence="8">EamA family transporter</fullName>
    </submittedName>
</protein>
<comment type="caution">
    <text evidence="8">The sequence shown here is derived from an EMBL/GenBank/DDBJ whole genome shotgun (WGS) entry which is preliminary data.</text>
</comment>
<name>A0A6N9YQL7_9ACTN</name>
<evidence type="ECO:0000256" key="4">
    <source>
        <dbReference type="ARBA" id="ARBA00022989"/>
    </source>
</evidence>
<feature type="transmembrane region" description="Helical" evidence="6">
    <location>
        <begin position="209"/>
        <end position="230"/>
    </location>
</feature>
<feature type="transmembrane region" description="Helical" evidence="6">
    <location>
        <begin position="262"/>
        <end position="280"/>
    </location>
</feature>
<dbReference type="RefSeq" id="WP_163820048.1">
    <property type="nucleotide sequence ID" value="NZ_JAAGOB010000010.1"/>
</dbReference>
<evidence type="ECO:0000256" key="5">
    <source>
        <dbReference type="ARBA" id="ARBA00023136"/>
    </source>
</evidence>
<feature type="domain" description="EamA" evidence="7">
    <location>
        <begin position="149"/>
        <end position="278"/>
    </location>
</feature>
<keyword evidence="4 6" id="KW-1133">Transmembrane helix</keyword>
<feature type="transmembrane region" description="Helical" evidence="6">
    <location>
        <begin position="33"/>
        <end position="52"/>
    </location>
</feature>
<dbReference type="AlphaFoldDB" id="A0A6N9YQL7"/>
<gene>
    <name evidence="8" type="ORF">G1H11_18395</name>
</gene>
<feature type="transmembrane region" description="Helical" evidence="6">
    <location>
        <begin position="7"/>
        <end position="27"/>
    </location>
</feature>
<dbReference type="Proteomes" id="UP000469185">
    <property type="component" value="Unassembled WGS sequence"/>
</dbReference>
<evidence type="ECO:0000256" key="6">
    <source>
        <dbReference type="SAM" id="Phobius"/>
    </source>
</evidence>
<sequence>MSRRGWVLFIAMGLIWGIPYMLTKVAVDEVPPAALVFARTAIGAAILLPLAAKQGYLRPVLRHWRALLVFTGVEICIPWLLLSYAQQDLSSSLTGLLIAAVPLVGAVIVATTGHEHVDRRRVLGLLVGFAGVAALVGFDIDASSLWSVAAIGGVAVGYALGPIILSKYLAGQPGLGVMACSLTIAALVYTPFGIALWPEEALSTPAWLSVGGLGVICTAIAFVVFFMLIAEVGPARATVITYINPAVALVLGVSILDEPFTATTAFGFALILTGSVLATARDLRPRARDTDLPTVQPS</sequence>
<evidence type="ECO:0000259" key="7">
    <source>
        <dbReference type="Pfam" id="PF00892"/>
    </source>
</evidence>
<comment type="subcellular location">
    <subcellularLocation>
        <location evidence="1">Membrane</location>
        <topology evidence="1">Multi-pass membrane protein</topology>
    </subcellularLocation>
</comment>
<dbReference type="EMBL" id="JAAGOB010000010">
    <property type="protein sequence ID" value="NED97272.1"/>
    <property type="molecule type" value="Genomic_DNA"/>
</dbReference>
<accession>A0A6N9YQL7</accession>
<feature type="transmembrane region" description="Helical" evidence="6">
    <location>
        <begin position="91"/>
        <end position="110"/>
    </location>
</feature>
<dbReference type="Pfam" id="PF00892">
    <property type="entry name" value="EamA"/>
    <property type="match status" value="2"/>
</dbReference>
<feature type="domain" description="EamA" evidence="7">
    <location>
        <begin position="5"/>
        <end position="135"/>
    </location>
</feature>
<evidence type="ECO:0000313" key="8">
    <source>
        <dbReference type="EMBL" id="NED97272.1"/>
    </source>
</evidence>
<dbReference type="SUPFAM" id="SSF103481">
    <property type="entry name" value="Multidrug resistance efflux transporter EmrE"/>
    <property type="match status" value="2"/>
</dbReference>
<evidence type="ECO:0000313" key="9">
    <source>
        <dbReference type="Proteomes" id="UP000469185"/>
    </source>
</evidence>
<comment type="similarity">
    <text evidence="2">Belongs to the EamA transporter family.</text>
</comment>
<dbReference type="PANTHER" id="PTHR32322:SF9">
    <property type="entry name" value="AMINO-ACID METABOLITE EFFLUX PUMP-RELATED"/>
    <property type="match status" value="1"/>
</dbReference>
<dbReference type="GO" id="GO:0016020">
    <property type="term" value="C:membrane"/>
    <property type="evidence" value="ECO:0007669"/>
    <property type="project" value="UniProtKB-SubCell"/>
</dbReference>